<dbReference type="RefSeq" id="XP_019641821.1">
    <property type="nucleotide sequence ID" value="XM_019786262.1"/>
</dbReference>
<gene>
    <name evidence="2" type="primary">LOC109483269</name>
</gene>
<name>A0A6P5AIP8_BRABE</name>
<dbReference type="GeneID" id="109483269"/>
<protein>
    <submittedName>
        <fullName evidence="2">Uncharacterized protein LOC109483269</fullName>
    </submittedName>
</protein>
<dbReference type="AlphaFoldDB" id="A0A6P5AIP8"/>
<dbReference type="OrthoDB" id="6019940at2759"/>
<sequence>MSAAQISTAVSDFVLSASALLPAVTLWRPSPVGSAGFLVIGVAAGLGVLRFGQGLPPAGLVRAHQAVSWLANVLGTACISAALHKKMAPAGGHDLWTDYRLVGAALLLVARRFLPPNLSELATLLLSGISVVSAGIVCGMNGNTAGVAGAVLYAVSGLVIGDEGSFLSIPRVDWFHYALALGNYAFYSALTN</sequence>
<organism evidence="1 2">
    <name type="scientific">Branchiostoma belcheri</name>
    <name type="common">Amphioxus</name>
    <dbReference type="NCBI Taxonomy" id="7741"/>
    <lineage>
        <taxon>Eukaryota</taxon>
        <taxon>Metazoa</taxon>
        <taxon>Chordata</taxon>
        <taxon>Cephalochordata</taxon>
        <taxon>Leptocardii</taxon>
        <taxon>Amphioxiformes</taxon>
        <taxon>Branchiostomatidae</taxon>
        <taxon>Branchiostoma</taxon>
    </lineage>
</organism>
<reference evidence="2" key="1">
    <citation type="submission" date="2025-08" db="UniProtKB">
        <authorList>
            <consortium name="RefSeq"/>
        </authorList>
    </citation>
    <scope>IDENTIFICATION</scope>
    <source>
        <tissue evidence="2">Gonad</tissue>
    </source>
</reference>
<dbReference type="Proteomes" id="UP000515135">
    <property type="component" value="Unplaced"/>
</dbReference>
<keyword evidence="1" id="KW-1185">Reference proteome</keyword>
<accession>A0A6P5AIP8</accession>
<proteinExistence type="predicted"/>
<evidence type="ECO:0000313" key="1">
    <source>
        <dbReference type="Proteomes" id="UP000515135"/>
    </source>
</evidence>
<dbReference type="KEGG" id="bbel:109483269"/>
<evidence type="ECO:0000313" key="2">
    <source>
        <dbReference type="RefSeq" id="XP_019641821.1"/>
    </source>
</evidence>